<accession>A0A0D1ZS99</accession>
<organism evidence="2 3">
    <name type="scientific">Cladophialophora immunda</name>
    <dbReference type="NCBI Taxonomy" id="569365"/>
    <lineage>
        <taxon>Eukaryota</taxon>
        <taxon>Fungi</taxon>
        <taxon>Dikarya</taxon>
        <taxon>Ascomycota</taxon>
        <taxon>Pezizomycotina</taxon>
        <taxon>Eurotiomycetes</taxon>
        <taxon>Chaetothyriomycetidae</taxon>
        <taxon>Chaetothyriales</taxon>
        <taxon>Herpotrichiellaceae</taxon>
        <taxon>Cladophialophora</taxon>
    </lineage>
</organism>
<dbReference type="VEuPathDB" id="FungiDB:PV07_02617"/>
<protein>
    <submittedName>
        <fullName evidence="2">Uncharacterized protein</fullName>
    </submittedName>
</protein>
<evidence type="ECO:0000313" key="3">
    <source>
        <dbReference type="Proteomes" id="UP000054466"/>
    </source>
</evidence>
<dbReference type="HOGENOM" id="CLU_834200_0_0_1"/>
<gene>
    <name evidence="2" type="ORF">PV07_02617</name>
</gene>
<dbReference type="GeneID" id="27341811"/>
<evidence type="ECO:0000256" key="1">
    <source>
        <dbReference type="SAM" id="MobiDB-lite"/>
    </source>
</evidence>
<dbReference type="EMBL" id="KN847041">
    <property type="protein sequence ID" value="KIW30926.1"/>
    <property type="molecule type" value="Genomic_DNA"/>
</dbReference>
<reference evidence="2 3" key="1">
    <citation type="submission" date="2015-01" db="EMBL/GenBank/DDBJ databases">
        <title>The Genome Sequence of Cladophialophora immunda CBS83496.</title>
        <authorList>
            <consortium name="The Broad Institute Genomics Platform"/>
            <person name="Cuomo C."/>
            <person name="de Hoog S."/>
            <person name="Gorbushina A."/>
            <person name="Stielow B."/>
            <person name="Teixiera M."/>
            <person name="Abouelleil A."/>
            <person name="Chapman S.B."/>
            <person name="Priest M."/>
            <person name="Young S.K."/>
            <person name="Wortman J."/>
            <person name="Nusbaum C."/>
            <person name="Birren B."/>
        </authorList>
    </citation>
    <scope>NUCLEOTIDE SEQUENCE [LARGE SCALE GENOMIC DNA]</scope>
    <source>
        <strain evidence="2 3">CBS 83496</strain>
    </source>
</reference>
<dbReference type="Proteomes" id="UP000054466">
    <property type="component" value="Unassembled WGS sequence"/>
</dbReference>
<feature type="compositionally biased region" description="Basic and acidic residues" evidence="1">
    <location>
        <begin position="215"/>
        <end position="225"/>
    </location>
</feature>
<sequence>MDDGMAYCLVYPQKSTAITRAITRLPAIIQLHTALLTFGRPPANTVFMTQVWSKITEIIWEIRDFEFWRATQTKSYPRLEGYRLYLATIVGLSNPGSSNVKITVNNAGQWVDPVYWEGSIAPKTNVGEIQNFVGTIQNFYAVDGQVEGIRLVLRISWKWGDETRTIDHPVRNLHDLVLLGMQLPELLECFGKFEHSNLGDESAQRPPELSLIPPKLDEDPERNLENSESITSHSSASLLPSVDQPIQTEACASGHAEQSSRTVYCLQEHKVDSTQHTGRDDGSCFSLRYQICREERNTEIDISDPFLADSLGTYSDHSYVQPMSTVAEKQCKE</sequence>
<feature type="region of interest" description="Disordered" evidence="1">
    <location>
        <begin position="198"/>
        <end position="238"/>
    </location>
</feature>
<keyword evidence="3" id="KW-1185">Reference proteome</keyword>
<dbReference type="AlphaFoldDB" id="A0A0D1ZS99"/>
<name>A0A0D1ZS99_9EURO</name>
<evidence type="ECO:0000313" key="2">
    <source>
        <dbReference type="EMBL" id="KIW30926.1"/>
    </source>
</evidence>
<dbReference type="RefSeq" id="XP_016251142.1">
    <property type="nucleotide sequence ID" value="XM_016389240.1"/>
</dbReference>
<feature type="compositionally biased region" description="Polar residues" evidence="1">
    <location>
        <begin position="226"/>
        <end position="238"/>
    </location>
</feature>
<proteinExistence type="predicted"/>